<reference evidence="5" key="1">
    <citation type="submission" date="2016-10" db="EMBL/GenBank/DDBJ databases">
        <authorList>
            <person name="Varghese N."/>
            <person name="Submissions S."/>
        </authorList>
    </citation>
    <scope>NUCLEOTIDE SEQUENCE [LARGE SCALE GENOMIC DNA]</scope>
    <source>
        <strain evidence="5">DSM 17934</strain>
    </source>
</reference>
<evidence type="ECO:0000313" key="4">
    <source>
        <dbReference type="EMBL" id="SEI60306.1"/>
    </source>
</evidence>
<sequence length="1284" mass="133847">MKENYNSLGKNQRVLSSGTESNVSFMTSTDFKHTNVKRPNRFFSLVMLIMLLMAVWSSAQVTTNGGSGLAPTYTSLANAVAALNAATISSPVVITLTGNETAPAGGYRITAQGDATNTIIVEGSGSIITAALIGVNGNLYDAIFKLVGADYVTIRNFTMQENAGNTSLTTSATNRMTEWGVALLYLTTTNGAQNNTIQGNTISLNRLYRGSFGIYSNSTHAETTQGTNATATGATGSNTGLRILSNIISNVNMGIAVVGPTAAADHNQSLTIGGAGFGNTITNFGTDVPFGTPVNVSGSSYGVLVRNTANYTISHNTINSSDGGYIATTGAQFKAIYIPTFSNAPIGTLTQVIDHNTFSMRPASILTYVIHVETGTGSTDTSLSISNNNFTNSTFTTASSNAAFYCVVNRMGNLTENMNSNTFTNLNIDTTGTVVFFDHLVVRPANAICNVNNNSIVGTFTKSAGGALTFYLSGGVSPASVTETFSDNNFSNITLSGATAITGMRCIDGSAASGSTKTITNNIFSNIIGGTGATTLLFVNGSSNSTTSMVANNTITNITGGGAITGIESLFYGSQIFENNKINGLTSSGGAAVNGMNIGGSGTQKIFKNKIYNLENTNAAGSINGINLIGGTIDVQNNMIGDLRTPNADGFNPLNGINIAVTTGSVDVSHNTVMLSGGSTGTNFGTSAVSVTTGTITMRNNIFVNKTTSNGTGLAAAYRRSSTDLSTYAVASNNNLFFGSTIFTDGTNTDATLVAYKARVTPRDACSVTEDPTFLSTVGANANFLHIDTTIPTLIESWGAPIASITTDFDGDARNVATPDIGADEFNGTYIPPTTNSTTVSACDNYTWSVNGINYTTSGIYNYSADCHYTEILNLTINTTPVADAPANVTACDSYTLPVLTVGNYFTGAGGTGTALSAGNNITATQTIYVYSETGTTPNCTDENSFLVTINTTPVADAPANVTACDSYTLPALTVGNYFTAPGGTGTALSAGNNITATQTIYVYSETGTTPNCTDENSFTITITTSSSLPTEVVSVCDSYTWSANGSVYTTSGIYTSTTNCVTRTLDLTITSSSSLPTEVVSACDSYTWSANGTIYTTGGTYTSITNCLTRTLDLTINTATTPTGASTQVINGGVASDVTIEDIIVSGTGIIWYPTALDAANGTNPIAPSTQLVDGEDYFAVSVNGSCVSSAFQVTVTVVLGNASFDLAELNYYPNPVVETFNVRHNRNITSVQIFDVSGRMVKSIQPNTEMVEINLRELSTAMYIVKLQSEDNKQAEIKIFKK</sequence>
<evidence type="ECO:0000259" key="3">
    <source>
        <dbReference type="Pfam" id="PF18962"/>
    </source>
</evidence>
<keyword evidence="1" id="KW-0732">Signal</keyword>
<keyword evidence="5" id="KW-1185">Reference proteome</keyword>
<name>A0A1H6S0U0_9FLAO</name>
<dbReference type="STRING" id="402734.SAMN05660918_1102"/>
<dbReference type="OrthoDB" id="906679at2"/>
<evidence type="ECO:0000256" key="2">
    <source>
        <dbReference type="SAM" id="Phobius"/>
    </source>
</evidence>
<dbReference type="SMART" id="SM00710">
    <property type="entry name" value="PbH1"/>
    <property type="match status" value="7"/>
</dbReference>
<keyword evidence="2" id="KW-0472">Membrane</keyword>
<keyword evidence="2" id="KW-0812">Transmembrane</keyword>
<dbReference type="RefSeq" id="WP_091309335.1">
    <property type="nucleotide sequence ID" value="NZ_CBCSJU010000005.1"/>
</dbReference>
<evidence type="ECO:0000256" key="1">
    <source>
        <dbReference type="ARBA" id="ARBA00022729"/>
    </source>
</evidence>
<gene>
    <name evidence="4" type="ORF">SAMN05660918_1102</name>
</gene>
<dbReference type="Pfam" id="PF18962">
    <property type="entry name" value="Por_Secre_tail"/>
    <property type="match status" value="1"/>
</dbReference>
<dbReference type="NCBIfam" id="TIGR04183">
    <property type="entry name" value="Por_Secre_tail"/>
    <property type="match status" value="1"/>
</dbReference>
<evidence type="ECO:0000313" key="5">
    <source>
        <dbReference type="Proteomes" id="UP000199702"/>
    </source>
</evidence>
<dbReference type="InterPro" id="IPR026444">
    <property type="entry name" value="Secre_tail"/>
</dbReference>
<dbReference type="Proteomes" id="UP000199702">
    <property type="component" value="Unassembled WGS sequence"/>
</dbReference>
<dbReference type="EMBL" id="FNYA01000002">
    <property type="protein sequence ID" value="SEI60306.1"/>
    <property type="molecule type" value="Genomic_DNA"/>
</dbReference>
<keyword evidence="2" id="KW-1133">Transmembrane helix</keyword>
<feature type="domain" description="Secretion system C-terminal sorting" evidence="3">
    <location>
        <begin position="1214"/>
        <end position="1277"/>
    </location>
</feature>
<dbReference type="SUPFAM" id="SSF51126">
    <property type="entry name" value="Pectin lyase-like"/>
    <property type="match status" value="1"/>
</dbReference>
<dbReference type="InterPro" id="IPR006626">
    <property type="entry name" value="PbH1"/>
</dbReference>
<accession>A0A1H6S0U0</accession>
<proteinExistence type="predicted"/>
<organism evidence="4 5">
    <name type="scientific">Flavobacterium terrigena</name>
    <dbReference type="NCBI Taxonomy" id="402734"/>
    <lineage>
        <taxon>Bacteria</taxon>
        <taxon>Pseudomonadati</taxon>
        <taxon>Bacteroidota</taxon>
        <taxon>Flavobacteriia</taxon>
        <taxon>Flavobacteriales</taxon>
        <taxon>Flavobacteriaceae</taxon>
        <taxon>Flavobacterium</taxon>
    </lineage>
</organism>
<feature type="transmembrane region" description="Helical" evidence="2">
    <location>
        <begin position="42"/>
        <end position="59"/>
    </location>
</feature>
<dbReference type="InterPro" id="IPR011050">
    <property type="entry name" value="Pectin_lyase_fold/virulence"/>
</dbReference>
<protein>
    <submittedName>
        <fullName evidence="4">Por secretion system C-terminal sorting domain-containing protein</fullName>
    </submittedName>
</protein>